<dbReference type="SUPFAM" id="SSF141734">
    <property type="entry name" value="HisI-like"/>
    <property type="match status" value="1"/>
</dbReference>
<accession>A0A094JGB6</accession>
<dbReference type="InterPro" id="IPR002496">
    <property type="entry name" value="PRib_AMP_CycHydrolase_dom"/>
</dbReference>
<comment type="similarity">
    <text evidence="6 15">In the C-terminal section; belongs to the PRA-PH family.</text>
</comment>
<feature type="domain" description="Phosphoribosyl-AMP cyclohydrolase" evidence="16">
    <location>
        <begin position="34"/>
        <end position="106"/>
    </location>
</feature>
<keyword evidence="8 15" id="KW-0963">Cytoplasm</keyword>
<dbReference type="GO" id="GO:0004635">
    <property type="term" value="F:phosphoribosyl-AMP cyclohydrolase activity"/>
    <property type="evidence" value="ECO:0007669"/>
    <property type="project" value="UniProtKB-UniRule"/>
</dbReference>
<comment type="pathway">
    <text evidence="4 15">Amino-acid biosynthesis; L-histidine biosynthesis; L-histidine from 5-phospho-alpha-D-ribose 1-diphosphate: step 3/9.</text>
</comment>
<evidence type="ECO:0000256" key="7">
    <source>
        <dbReference type="ARBA" id="ARBA00008299"/>
    </source>
</evidence>
<dbReference type="Pfam" id="PF01503">
    <property type="entry name" value="PRA-PH"/>
    <property type="match status" value="1"/>
</dbReference>
<comment type="subcellular location">
    <subcellularLocation>
        <location evidence="3 15">Cytoplasm</location>
    </subcellularLocation>
</comment>
<gene>
    <name evidence="15" type="primary">hisI</name>
    <name evidence="15" type="synonym">hisIE</name>
    <name evidence="17" type="ORF">IDSA_02610</name>
</gene>
<sequence>MQITEATTDALDFGKMDGLLPAIVQHVLTGEILMQGFMNAAAIKATLQTEKVTFFSRSKDRLWTKGEASGNYLELVSAHTDCDRDSILIMALPAGPTCHLGSRSCFSDDEHLATPVLQGLADTIHSRRQQGDEGSSYTAQLLQAGIKRAAQKVGEEGVEVALAAAAGDDQELLNESADLLYHLLVVLESRDLSLAQVLKVLLQRRQA</sequence>
<comment type="pathway">
    <text evidence="5 15">Amino-acid biosynthesis; L-histidine biosynthesis; L-histidine from 5-phospho-alpha-D-ribose 1-diphosphate: step 2/9.</text>
</comment>
<dbReference type="STRING" id="435908.IDSA_02610"/>
<dbReference type="InterPro" id="IPR038019">
    <property type="entry name" value="PRib_AMP_CycHydrolase_sf"/>
</dbReference>
<keyword evidence="14 15" id="KW-0511">Multifunctional enzyme</keyword>
<evidence type="ECO:0000256" key="11">
    <source>
        <dbReference type="ARBA" id="ARBA00022801"/>
    </source>
</evidence>
<evidence type="ECO:0000259" key="16">
    <source>
        <dbReference type="Pfam" id="PF01502"/>
    </source>
</evidence>
<evidence type="ECO:0000256" key="15">
    <source>
        <dbReference type="HAMAP-Rule" id="MF_01019"/>
    </source>
</evidence>
<dbReference type="CDD" id="cd11534">
    <property type="entry name" value="NTP-PPase_HisIE_like"/>
    <property type="match status" value="1"/>
</dbReference>
<evidence type="ECO:0000256" key="9">
    <source>
        <dbReference type="ARBA" id="ARBA00022605"/>
    </source>
</evidence>
<dbReference type="Pfam" id="PF01502">
    <property type="entry name" value="PRA-CH"/>
    <property type="match status" value="1"/>
</dbReference>
<evidence type="ECO:0000256" key="14">
    <source>
        <dbReference type="ARBA" id="ARBA00023268"/>
    </source>
</evidence>
<dbReference type="eggNOG" id="COG0140">
    <property type="taxonomic scope" value="Bacteria"/>
</dbReference>
<proteinExistence type="inferred from homology"/>
<dbReference type="eggNOG" id="COG0139">
    <property type="taxonomic scope" value="Bacteria"/>
</dbReference>
<evidence type="ECO:0000256" key="13">
    <source>
        <dbReference type="ARBA" id="ARBA00023102"/>
    </source>
</evidence>
<dbReference type="Gene3D" id="3.10.20.810">
    <property type="entry name" value="Phosphoribosyl-AMP cyclohydrolase"/>
    <property type="match status" value="1"/>
</dbReference>
<dbReference type="AlphaFoldDB" id="A0A094JGB6"/>
<evidence type="ECO:0000256" key="12">
    <source>
        <dbReference type="ARBA" id="ARBA00022840"/>
    </source>
</evidence>
<protein>
    <recommendedName>
        <fullName evidence="15">Histidine biosynthesis bifunctional protein HisIE</fullName>
    </recommendedName>
    <domain>
        <recommendedName>
            <fullName evidence="15">Phosphoribosyl-AMP cyclohydrolase</fullName>
            <shortName evidence="15">PRA-CH</shortName>
            <ecNumber evidence="15">3.5.4.19</ecNumber>
        </recommendedName>
    </domain>
    <domain>
        <recommendedName>
            <fullName evidence="15">Phosphoribosyl-ATP pyrophosphatase</fullName>
            <shortName evidence="15">PRA-PH</shortName>
            <ecNumber evidence="15">3.6.1.31</ecNumber>
        </recommendedName>
    </domain>
</protein>
<evidence type="ECO:0000256" key="4">
    <source>
        <dbReference type="ARBA" id="ARBA00005169"/>
    </source>
</evidence>
<dbReference type="Gene3D" id="1.10.287.1080">
    <property type="entry name" value="MazG-like"/>
    <property type="match status" value="1"/>
</dbReference>
<dbReference type="EC" id="3.5.4.19" evidence="15"/>
<dbReference type="NCBIfam" id="NF002747">
    <property type="entry name" value="PRK02759.1"/>
    <property type="match status" value="1"/>
</dbReference>
<dbReference type="Proteomes" id="UP000054363">
    <property type="component" value="Unassembled WGS sequence"/>
</dbReference>
<reference evidence="17 18" key="1">
    <citation type="submission" date="2014-06" db="EMBL/GenBank/DDBJ databases">
        <title>The draft genome sequence of Idiomarina salinarum ISL-52.</title>
        <authorList>
            <person name="Du J."/>
            <person name="Shao Z."/>
        </authorList>
    </citation>
    <scope>NUCLEOTIDE SEQUENCE [LARGE SCALE GENOMIC DNA]</scope>
    <source>
        <strain evidence="17 18">ISL-52</strain>
    </source>
</reference>
<evidence type="ECO:0000256" key="10">
    <source>
        <dbReference type="ARBA" id="ARBA00022741"/>
    </source>
</evidence>
<dbReference type="SUPFAM" id="SSF101386">
    <property type="entry name" value="all-alpha NTP pyrophosphatases"/>
    <property type="match status" value="1"/>
</dbReference>
<comment type="catalytic activity">
    <reaction evidence="1 15">
        <text>1-(5-phospho-beta-D-ribosyl)-5'-AMP + H2O = 1-(5-phospho-beta-D-ribosyl)-5-[(5-phospho-beta-D-ribosylamino)methylideneamino]imidazole-4-carboxamide</text>
        <dbReference type="Rhea" id="RHEA:20049"/>
        <dbReference type="ChEBI" id="CHEBI:15377"/>
        <dbReference type="ChEBI" id="CHEBI:58435"/>
        <dbReference type="ChEBI" id="CHEBI:59457"/>
        <dbReference type="EC" id="3.5.4.19"/>
    </reaction>
</comment>
<evidence type="ECO:0000256" key="5">
    <source>
        <dbReference type="ARBA" id="ARBA00005204"/>
    </source>
</evidence>
<dbReference type="FunFam" id="3.10.20.810:FF:000001">
    <property type="entry name" value="Histidine biosynthesis bifunctional protein HisIE"/>
    <property type="match status" value="1"/>
</dbReference>
<dbReference type="GO" id="GO:0005737">
    <property type="term" value="C:cytoplasm"/>
    <property type="evidence" value="ECO:0007669"/>
    <property type="project" value="UniProtKB-SubCell"/>
</dbReference>
<dbReference type="GO" id="GO:0005524">
    <property type="term" value="F:ATP binding"/>
    <property type="evidence" value="ECO:0007669"/>
    <property type="project" value="UniProtKB-KW"/>
</dbReference>
<dbReference type="OrthoDB" id="9795769at2"/>
<dbReference type="PANTHER" id="PTHR42945">
    <property type="entry name" value="HISTIDINE BIOSYNTHESIS BIFUNCTIONAL PROTEIN"/>
    <property type="match status" value="1"/>
</dbReference>
<evidence type="ECO:0000256" key="6">
    <source>
        <dbReference type="ARBA" id="ARBA00007731"/>
    </source>
</evidence>
<evidence type="ECO:0000256" key="2">
    <source>
        <dbReference type="ARBA" id="ARBA00001460"/>
    </source>
</evidence>
<keyword evidence="10 15" id="KW-0547">Nucleotide-binding</keyword>
<keyword evidence="13 15" id="KW-0368">Histidine biosynthesis</keyword>
<comment type="similarity">
    <text evidence="7 15">In the N-terminal section; belongs to the PRA-CH family.</text>
</comment>
<comment type="catalytic activity">
    <reaction evidence="2 15">
        <text>1-(5-phospho-beta-D-ribosyl)-ATP + H2O = 1-(5-phospho-beta-D-ribosyl)-5'-AMP + diphosphate + H(+)</text>
        <dbReference type="Rhea" id="RHEA:22828"/>
        <dbReference type="ChEBI" id="CHEBI:15377"/>
        <dbReference type="ChEBI" id="CHEBI:15378"/>
        <dbReference type="ChEBI" id="CHEBI:33019"/>
        <dbReference type="ChEBI" id="CHEBI:59457"/>
        <dbReference type="ChEBI" id="CHEBI:73183"/>
        <dbReference type="EC" id="3.6.1.31"/>
    </reaction>
</comment>
<dbReference type="InterPro" id="IPR023019">
    <property type="entry name" value="His_synth_HisIE"/>
</dbReference>
<feature type="region of interest" description="Phosphoribosyl-ATP pyrophosphohydrolase" evidence="15">
    <location>
        <begin position="117"/>
        <end position="207"/>
    </location>
</feature>
<dbReference type="HAMAP" id="MF_01019">
    <property type="entry name" value="HisIE"/>
    <property type="match status" value="1"/>
</dbReference>
<evidence type="ECO:0000256" key="1">
    <source>
        <dbReference type="ARBA" id="ARBA00000024"/>
    </source>
</evidence>
<dbReference type="UniPathway" id="UPA00031">
    <property type="reaction ID" value="UER00007"/>
</dbReference>
<dbReference type="HAMAP" id="MF_01020">
    <property type="entry name" value="HisE"/>
    <property type="match status" value="1"/>
</dbReference>
<organism evidence="17 18">
    <name type="scientific">Pseudidiomarina salinarum</name>
    <dbReference type="NCBI Taxonomy" id="435908"/>
    <lineage>
        <taxon>Bacteria</taxon>
        <taxon>Pseudomonadati</taxon>
        <taxon>Pseudomonadota</taxon>
        <taxon>Gammaproteobacteria</taxon>
        <taxon>Alteromonadales</taxon>
        <taxon>Idiomarinaceae</taxon>
        <taxon>Pseudidiomarina</taxon>
    </lineage>
</organism>
<keyword evidence="18" id="KW-1185">Reference proteome</keyword>
<evidence type="ECO:0000313" key="18">
    <source>
        <dbReference type="Proteomes" id="UP000054363"/>
    </source>
</evidence>
<evidence type="ECO:0000256" key="8">
    <source>
        <dbReference type="ARBA" id="ARBA00022490"/>
    </source>
</evidence>
<keyword evidence="9 15" id="KW-0028">Amino-acid biosynthesis</keyword>
<dbReference type="NCBIfam" id="TIGR03188">
    <property type="entry name" value="histidine_hisI"/>
    <property type="match status" value="1"/>
</dbReference>
<dbReference type="InterPro" id="IPR021130">
    <property type="entry name" value="PRib-ATP_PPHydrolase-like"/>
</dbReference>
<name>A0A094JGB6_9GAMM</name>
<evidence type="ECO:0000256" key="3">
    <source>
        <dbReference type="ARBA" id="ARBA00004496"/>
    </source>
</evidence>
<keyword evidence="12 15" id="KW-0067">ATP-binding</keyword>
<comment type="caution">
    <text evidence="17">The sequence shown here is derived from an EMBL/GenBank/DDBJ whole genome shotgun (WGS) entry which is preliminary data.</text>
</comment>
<dbReference type="EC" id="3.6.1.31" evidence="15"/>
<dbReference type="PANTHER" id="PTHR42945:SF9">
    <property type="entry name" value="HISTIDINE BIOSYNTHESIS BIFUNCTIONAL PROTEIN HISIE"/>
    <property type="match status" value="1"/>
</dbReference>
<dbReference type="RefSeq" id="WP_034773966.1">
    <property type="nucleotide sequence ID" value="NZ_JPER01000001.1"/>
</dbReference>
<feature type="region of interest" description="Phosphoribosyl-AMP cyclohydrolase" evidence="15">
    <location>
        <begin position="1"/>
        <end position="116"/>
    </location>
</feature>
<dbReference type="InterPro" id="IPR008179">
    <property type="entry name" value="HisE"/>
</dbReference>
<dbReference type="EMBL" id="JPER01000001">
    <property type="protein sequence ID" value="KFZ31611.1"/>
    <property type="molecule type" value="Genomic_DNA"/>
</dbReference>
<evidence type="ECO:0000313" key="17">
    <source>
        <dbReference type="EMBL" id="KFZ31611.1"/>
    </source>
</evidence>
<dbReference type="GO" id="GO:0004636">
    <property type="term" value="F:phosphoribosyl-ATP diphosphatase activity"/>
    <property type="evidence" value="ECO:0007669"/>
    <property type="project" value="UniProtKB-UniRule"/>
</dbReference>
<keyword evidence="11 15" id="KW-0378">Hydrolase</keyword>
<dbReference type="GO" id="GO:0000105">
    <property type="term" value="P:L-histidine biosynthetic process"/>
    <property type="evidence" value="ECO:0007669"/>
    <property type="project" value="UniProtKB-UniRule"/>
</dbReference>